<reference evidence="8 10" key="1">
    <citation type="journal article" date="2010" name="BMC Genomics">
        <title>Combination of measures distinguishes pre-miRNAs from other stem-loops in the genome of the newly sequenced Anopheles darlingi.</title>
        <authorList>
            <person name="Mendes N.D."/>
            <person name="Freitas A.T."/>
            <person name="Vasconcelos A.T."/>
            <person name="Sagot M.F."/>
        </authorList>
    </citation>
    <scope>NUCLEOTIDE SEQUENCE</scope>
</reference>
<keyword evidence="2" id="KW-0677">Repeat</keyword>
<dbReference type="InterPro" id="IPR016186">
    <property type="entry name" value="C-type_lectin-like/link_sf"/>
</dbReference>
<dbReference type="PRINTS" id="PR00258">
    <property type="entry name" value="SPERACTRCPTR"/>
</dbReference>
<protein>
    <submittedName>
        <fullName evidence="8">Scavenger receptor class A-like, C-type lectin</fullName>
    </submittedName>
</protein>
<reference evidence="8" key="3">
    <citation type="journal article" date="2013" name="Nucleic Acids Res.">
        <title>The genome of Anopheles darlingi, the main neotropical malaria vector.</title>
        <authorList>
            <person name="Marinotti O."/>
            <person name="Cerqueira G.C."/>
            <person name="de Almeida L.G."/>
            <person name="Ferro M.I."/>
            <person name="Loreto E.L."/>
            <person name="Zaha A."/>
            <person name="Teixeira S.M."/>
            <person name="Wespiser A.R."/>
            <person name="Almeida E Silva A."/>
            <person name="Schlindwein A.D."/>
            <person name="Pacheco A.C."/>
            <person name="Silva A.L."/>
            <person name="Graveley B.R."/>
            <person name="Walenz B.P."/>
            <person name="Lima Bde A."/>
            <person name="Ribeiro C.A."/>
            <person name="Nunes-Silva C.G."/>
            <person name="de Carvalho C.R."/>
            <person name="Soares C.M."/>
            <person name="de Menezes C.B."/>
            <person name="Matiolli C."/>
            <person name="Caffrey D."/>
            <person name="Araujo D.A."/>
            <person name="de Oliveira D.M."/>
            <person name="Golenbock D."/>
            <person name="Grisard E.C."/>
            <person name="Fantinatti-Garboggini F."/>
            <person name="de Carvalho F.M."/>
            <person name="Barcellos F.G."/>
            <person name="Prosdocimi F."/>
            <person name="May G."/>
            <person name="Azevedo Junior G.M."/>
            <person name="Guimaraes G.M."/>
            <person name="Goldman G.H."/>
            <person name="Padilha I.Q."/>
            <person name="Batista Jda S."/>
            <person name="Ferro J.A."/>
            <person name="Ribeiro J.M."/>
            <person name="Fietto J.L."/>
            <person name="Dabbas K.M."/>
            <person name="Cerdeira L."/>
            <person name="Agnez-Lima L.F."/>
            <person name="Brocchi M."/>
            <person name="de Carvalho M.O."/>
            <person name="Teixeira Mde M."/>
            <person name="Diniz Maia Mde M."/>
            <person name="Goldman M.H."/>
            <person name="Cruz Schneider M.P."/>
            <person name="Felipe M.S."/>
            <person name="Hungria M."/>
            <person name="Nicolas M.F."/>
            <person name="Pereira M."/>
            <person name="Montes M.A."/>
            <person name="Cantao M.E."/>
            <person name="Vincentz M."/>
            <person name="Rafael M.S."/>
            <person name="Silverman N."/>
            <person name="Stoco P.H."/>
            <person name="Souza R.C."/>
            <person name="Vicentini R."/>
            <person name="Gazzinelli R.T."/>
            <person name="Neves Rde O."/>
            <person name="Silva R."/>
            <person name="Astolfi-Filho S."/>
            <person name="Maciel T.E."/>
            <person name="Urmenyi T.P."/>
            <person name="Tadei W.P."/>
            <person name="Camargo E.P."/>
            <person name="de Vasconcelos A.T."/>
        </authorList>
    </citation>
    <scope>NUCLEOTIDE SEQUENCE</scope>
</reference>
<dbReference type="VEuPathDB" id="VectorBase:ADAC004768"/>
<dbReference type="PROSITE" id="PS00420">
    <property type="entry name" value="SRCR_1"/>
    <property type="match status" value="1"/>
</dbReference>
<dbReference type="Gene3D" id="2.160.20.10">
    <property type="entry name" value="Single-stranded right-handed beta-helix, Pectin lyase-like"/>
    <property type="match status" value="2"/>
</dbReference>
<dbReference type="STRING" id="43151.W5JL77"/>
<dbReference type="Pfam" id="PF00530">
    <property type="entry name" value="SRCR"/>
    <property type="match status" value="3"/>
</dbReference>
<evidence type="ECO:0000313" key="10">
    <source>
        <dbReference type="Proteomes" id="UP000000673"/>
    </source>
</evidence>
<dbReference type="SUPFAM" id="SSF56487">
    <property type="entry name" value="SRCR-like"/>
    <property type="match status" value="3"/>
</dbReference>
<name>W5JL77_ANODA</name>
<dbReference type="GO" id="GO:0016020">
    <property type="term" value="C:membrane"/>
    <property type="evidence" value="ECO:0007669"/>
    <property type="project" value="InterPro"/>
</dbReference>
<evidence type="ECO:0000256" key="6">
    <source>
        <dbReference type="SAM" id="MobiDB-lite"/>
    </source>
</evidence>
<dbReference type="FunCoup" id="W5JL77">
    <property type="interactions" value="9"/>
</dbReference>
<feature type="region of interest" description="Disordered" evidence="6">
    <location>
        <begin position="3391"/>
        <end position="3423"/>
    </location>
</feature>
<accession>W5JL77</accession>
<dbReference type="PROSITE" id="PS50287">
    <property type="entry name" value="SRCR_2"/>
    <property type="match status" value="3"/>
</dbReference>
<gene>
    <name evidence="8" type="ORF">AND_004768</name>
</gene>
<sequence>MGYIPPNIDHNVIVHNGASARTRAHHTGYEDALADPREVGVRLVDGPSPLAGRLQLLNRGKWRSVCSNSKNWTIADYETTCRQMGYKGGRFWNWMDRIPNYEPRLLYEEPRCHGTEASLFDCAWSTRQIGSFENAENKETLSHDHVRYDSISLSHLRHVDIVRAGTGRGGTAESAIAALGVPPVLDHVSIDHSSYTGINVTRHEAAFSFRNVTVRRSRGFGIFMNSSYGSAHLEGVTVSENGADGIRYVGHDLRASERTDRSKVFDFCTLTTTAWQIYPLQLSFEQSPFALSQKECARSFETGAGNVLTMHFVYFEVTRNETAQISVYDGMSENDRLLATWNVRNSTRPQSVTSTREKLFIKLRADPRSAVLAHFRVTSGQTKAYDLNVTQATIVDNGGRGIAVDNLRSQVHVHSSTISNNRHVAGLHVTSGVGDINVTDSRISFNQGDGINITYYGGNRNVSRSSVSSNRGYGFAIWLNQTTTDRREFLEFNQTSTIEYSSIARNLEIGILHGNFCGDAWVNVTGNWFNDSKSDAIDIQSCWFETEENQRLRLQIGHNNFEYSNRIAIVISPILNLEGRIEFNHFTRGRYGALLTRNRAWEEFRALPVRLIVQHNHFMQNEGIYVASLGLSPNTDSKTQWMLFTRNFVKGNRIKEAFGPLEAEGEGLGGEGRLNPRSRVAAPVVISSNNVDVFRNIISNHESQYEVGSQLSDQSKALNVTYNWLGNQDEEKIYDRLFHRKDRYDLAKIEYFPYLLHHSNPGTQTIAQYQKFVPFFHKEGSERIGGEVDGQEILPSGTYTVERDINVRPGGKLILSSGVTLNFAPSVGMMVTGKLEARGRSPDDILFTLKREAVMVDNDTTEAIAEDPEFAMDIETESIVEKGPQEPQIPKVPVRLVGGENDHEGRLQVYTEGVWGTVCDYGWTITNAALVCHQLGLALNPMDWRLQRSEVPGAGTTEDVLLSNVRCTEHDIDISKMMSVCGATKGAWAGLRFGVLAERADLQYVTIEKAGLFDYVTNTFKPALQMDLARHNLDSVRVVENLQDGLGIIYSDIYAGSSVNNVKNSEFSANRGNGISIKQLGLKVHGSIIKDNRGSGINHDLVVSSAEQREITSWFSMVPDFNVDDSDYRPILLPENGGVTNIDIDQWQIKHIITTARRNDPVERQITIRCQPGYVIGIQLLNPIENRSTENIWIYDSLMGSTESDIWQVNRDLSVFPLTTSSYGAILQYRSGVNALGGAVLVLRSIQAPVQNIYNRIVRGPVPTLQVTSTKIQRNFRGITGTYYNRYLGEKSELYLRKANESIKLVNCEISHNREEALFIHSPFWDVHVSNISEVTIHVNNSMIRDNGRGIRQFSKDLRSSNNLFHYVLQDTTVESNSLGGLELSLPYVWQYNENFTHSVYLGNDTWARNRKFGILIDGHYAAINITGNIFTENQCAQGLIGFRGMEKKMRIDNNRITRNYGSYMVEFRSDSQSEILGEIPALLAFNHVESNEQLKEARGSSMRNFIRGERSNANDPTCVIGFGGVQKVQIYRNVISNNQQDYDLIAGVKSARLRNYLDARENWWGSMDELHIRKRIFDFDDWNNHAEALYRPYLVEDVTDGSISVSTGPQPPVDLDALGGRILTDLAIYRRDQPYVIRSDITVMPGVTFSIFPGVVMEFAPNVGILVLGTLLARGTSDAEVIMKPIENAAEGLRRVERSLENMVNYDSIRLCTNRNCSMSENEAERAKEGFLEYYNHTTLQWIPICDRRFTERNAQVVCRELGYDPLDVFFGHDRRIEFHTNSLTRIWSWVEPMECHGDELRLEECPERLNGQLYGRRHECQWDSEFVFISCNGEPERRTYWGGVRFANPDFEASLYEHRIHDAITHSINRPVESVMDFVRIERAGMLHGEKSPAVQTIAKNPSITSVTIRDSAHHGVNLISPTNAIHLNHLQILRTLGQGINAISLTGEGRESDESSYSPLKDLDLPYNLFSLIDICDTNKEITLEERVLVYYKYDNNPVNCVKIFKSAYRVKPLGFRLLQSNLFNHSKEYGRRDMIQLMDGDIYNVSSRLIGTVDADSDNQKRLFRTIEPALSVRLIASGAPARHGFIAEVVTLPISAIGFNRDAQHNISNTEITGCVGGALQYTSVGEVSPILTMERNRVLRNCRQLYGNFSSCESAIRIDVQNMQSLHFRNNLIQGNQGGVLIRADSRGSATSLRGWLHHNLFARNRNRPAIYVDGRQSSPYQEVIIHNNYITQNDATFRDVIVLRQVVSNFTHNYVHRNRGLRIVQVSGFDRVRLPIYQTTTHNGFYDNVATDWEGRATIVAGTAGQHYVDNIFANPDNDYEMITVNRSITLDVWKTKIDARHNYWSYNETLAVSSRIRDRLDDPQLLEVSYQPLHMNNQTVLDGKCPPGWTLLIDTCYMYVGAPMSFREARDFCRSDNASLPFIHGDTTLLWQFLDHQSRYLRNVERVWVQDANYIDRCTSFIYRNVEVEECHNRHAFLCEIDPKVEIDPLHWTASVEVIGIIVALCLVVVLIFVVCICWCCKSRYRQEQRLQRRNSIRQSMRSLNSIDPQGSLRRRNYAMSRSTDTLRTATTNDYKRMASNGSIESVDKSVLSTETSYDMYDHKQKQQYSNEYAEQLKSQLGYSESNGVGGEYLANGTGSSIPLKTKVYGVPEYNSHGGSSAIELAFRNEGFRDTSTTYSGVTRNNSLNTAINEDTPIIHAPGEIEESGSDYYGNSSTLPMRVPDKLSFLSELKNHLPEYEPPSPISHSSFQPARTSQSESISSVSAVPPYAASGVPGLQRTLVAPPRPAPPAAHVYQQPTIQVRRPAPPEPEQMRRPDSYMKAVKKYATPGRERDSILPPPLRGDSQRPKTVYESSDEQPPPPVPVSPMMEPGSRANYARSKSEALLETNFDGAGTVPAMLSADSRSYSQPLETAISDYYAFFWDATRRETYVARRRLPARLSPSRLIWNTRRKTLTTSMGFYDDGTTRRITNPSPVPHVKVYSHQHHHHHHHHLATATTTTLTVLLLRTNTTRPATTQGGEVFAPVTPPAFHSKEQPLRRLHAESEVSEQQRQRQQQQQTDDHNDDQDDDQDDDRRRRRQGRKCGSASAYRCKVASQRRRGANRTMLKYLTHKLRSQSINDENHANAEKGVASRETSYMWSWSCVLTYVYAMLWYEQQQQQHIAGTVHRAPARTKKALEIRLCQNVVDGSSSSSSSSRSDRGGIAQCVVGSLKLTSVRQFTENRIDFRNHTPPPSTEARPVRLENNERTHHHHHHHHHRHRRRSVASVLSVSYWNTDRSSGAGFWGPAKDRKCKKGATGAVAAAAAFWKEPKNPRAPEPTTSSSSCLTLVDQVPRDASKSEELLESLASSLDKPSPIPPVSGREEEAYREEVFRAIRRTPNTTDDARSSRGPAMGHGLIDGHDSGTESDGDLEQEDDLIPEHEMELSLPAQDQLRVMASLFWQVPAGDLSSSASLGKEFNAILKERFI</sequence>
<feature type="compositionally biased region" description="Polar residues" evidence="6">
    <location>
        <begin position="2754"/>
        <end position="2764"/>
    </location>
</feature>
<feature type="region of interest" description="Disordered" evidence="6">
    <location>
        <begin position="2790"/>
        <end position="2884"/>
    </location>
</feature>
<dbReference type="SMART" id="SM00202">
    <property type="entry name" value="SR"/>
    <property type="match status" value="3"/>
</dbReference>
<keyword evidence="4" id="KW-0325">Glycoprotein</keyword>
<dbReference type="Pfam" id="PF13229">
    <property type="entry name" value="Beta_helix"/>
    <property type="match status" value="1"/>
</dbReference>
<dbReference type="Gene3D" id="3.10.250.10">
    <property type="entry name" value="SRCR-like domain"/>
    <property type="match status" value="3"/>
</dbReference>
<dbReference type="SMART" id="SM00710">
    <property type="entry name" value="PbH1"/>
    <property type="match status" value="14"/>
</dbReference>
<feature type="compositionally biased region" description="Basic and acidic residues" evidence="6">
    <location>
        <begin position="3046"/>
        <end position="3062"/>
    </location>
</feature>
<feature type="domain" description="SRCR" evidence="7">
    <location>
        <begin position="1710"/>
        <end position="1834"/>
    </location>
</feature>
<dbReference type="Gene3D" id="3.10.100.10">
    <property type="entry name" value="Mannose-Binding Protein A, subunit A"/>
    <property type="match status" value="1"/>
</dbReference>
<dbReference type="eggNOG" id="ENOG502QT9G">
    <property type="taxonomic scope" value="Eukaryota"/>
</dbReference>
<feature type="region of interest" description="Disordered" evidence="6">
    <location>
        <begin position="3022"/>
        <end position="3041"/>
    </location>
</feature>
<dbReference type="VEuPathDB" id="VectorBase:ADAR2_004419"/>
<dbReference type="PANTHER" id="PTHR47653">
    <property type="entry name" value="PROTEIN BARK BEETLE"/>
    <property type="match status" value="1"/>
</dbReference>
<evidence type="ECO:0000256" key="1">
    <source>
        <dbReference type="ARBA" id="ARBA00022729"/>
    </source>
</evidence>
<evidence type="ECO:0000256" key="3">
    <source>
        <dbReference type="ARBA" id="ARBA00023157"/>
    </source>
</evidence>
<keyword evidence="1" id="KW-0732">Signal</keyword>
<dbReference type="Proteomes" id="UP000000673">
    <property type="component" value="Unassembled WGS sequence"/>
</dbReference>
<keyword evidence="10" id="KW-1185">Reference proteome</keyword>
<organism evidence="8">
    <name type="scientific">Anopheles darlingi</name>
    <name type="common">Mosquito</name>
    <dbReference type="NCBI Taxonomy" id="43151"/>
    <lineage>
        <taxon>Eukaryota</taxon>
        <taxon>Metazoa</taxon>
        <taxon>Ecdysozoa</taxon>
        <taxon>Arthropoda</taxon>
        <taxon>Hexapoda</taxon>
        <taxon>Insecta</taxon>
        <taxon>Pterygota</taxon>
        <taxon>Neoptera</taxon>
        <taxon>Endopterygota</taxon>
        <taxon>Diptera</taxon>
        <taxon>Nematocera</taxon>
        <taxon>Culicoidea</taxon>
        <taxon>Culicidae</taxon>
        <taxon>Anophelinae</taxon>
        <taxon>Anopheles</taxon>
    </lineage>
</organism>
<keyword evidence="8" id="KW-0675">Receptor</keyword>
<dbReference type="InterPro" id="IPR006626">
    <property type="entry name" value="PbH1"/>
</dbReference>
<keyword evidence="8" id="KW-0430">Lectin</keyword>
<dbReference type="InterPro" id="IPR011050">
    <property type="entry name" value="Pectin_lyase_fold/virulence"/>
</dbReference>
<dbReference type="InterPro" id="IPR016187">
    <property type="entry name" value="CTDL_fold"/>
</dbReference>
<dbReference type="SUPFAM" id="SSF56436">
    <property type="entry name" value="C-type lectin-like"/>
    <property type="match status" value="1"/>
</dbReference>
<dbReference type="EnsemblMetazoa" id="ADAC004768-RA">
    <property type="protein sequence ID" value="ADAC004768-PA"/>
    <property type="gene ID" value="ADAC004768"/>
</dbReference>
<evidence type="ECO:0000313" key="8">
    <source>
        <dbReference type="EMBL" id="ETN63519.1"/>
    </source>
</evidence>
<feature type="compositionally biased region" description="Acidic residues" evidence="6">
    <location>
        <begin position="3073"/>
        <end position="3082"/>
    </location>
</feature>
<evidence type="ECO:0000256" key="2">
    <source>
        <dbReference type="ARBA" id="ARBA00022737"/>
    </source>
</evidence>
<dbReference type="PANTHER" id="PTHR47653:SF1">
    <property type="entry name" value="DELETED IN MALIGNANT BRAIN TUMORS 1 PROTEIN"/>
    <property type="match status" value="1"/>
</dbReference>
<keyword evidence="3 5" id="KW-1015">Disulfide bond</keyword>
<evidence type="ECO:0000256" key="4">
    <source>
        <dbReference type="ARBA" id="ARBA00023180"/>
    </source>
</evidence>
<dbReference type="InterPro" id="IPR053243">
    <property type="entry name" value="SJ_maturation_regulator"/>
</dbReference>
<dbReference type="SUPFAM" id="SSF51126">
    <property type="entry name" value="Pectin lyase-like"/>
    <property type="match status" value="2"/>
</dbReference>
<reference evidence="8" key="2">
    <citation type="submission" date="2010-05" db="EMBL/GenBank/DDBJ databases">
        <authorList>
            <person name="Almeida L.G."/>
            <person name="Nicolas M.F."/>
            <person name="Souza R.C."/>
            <person name="Vasconcelos A.T.R."/>
        </authorList>
    </citation>
    <scope>NUCLEOTIDE SEQUENCE</scope>
</reference>
<feature type="domain" description="SRCR" evidence="7">
    <location>
        <begin position="41"/>
        <end position="122"/>
    </location>
</feature>
<dbReference type="InterPro" id="IPR036772">
    <property type="entry name" value="SRCR-like_dom_sf"/>
</dbReference>
<evidence type="ECO:0000259" key="7">
    <source>
        <dbReference type="PROSITE" id="PS50287"/>
    </source>
</evidence>
<dbReference type="InterPro" id="IPR039448">
    <property type="entry name" value="Beta_helix"/>
</dbReference>
<evidence type="ECO:0000256" key="5">
    <source>
        <dbReference type="PROSITE-ProRule" id="PRU00196"/>
    </source>
</evidence>
<proteinExistence type="predicted"/>
<dbReference type="GO" id="GO:0030246">
    <property type="term" value="F:carbohydrate binding"/>
    <property type="evidence" value="ECO:0007669"/>
    <property type="project" value="UniProtKB-KW"/>
</dbReference>
<feature type="disulfide bond" evidence="5">
    <location>
        <begin position="112"/>
        <end position="122"/>
    </location>
</feature>
<dbReference type="InterPro" id="IPR012334">
    <property type="entry name" value="Pectin_lyas_fold"/>
</dbReference>
<dbReference type="EMBL" id="ADMH02001245">
    <property type="protein sequence ID" value="ETN63519.1"/>
    <property type="molecule type" value="Genomic_DNA"/>
</dbReference>
<dbReference type="OMA" id="AIKHWRG"/>
<feature type="region of interest" description="Disordered" evidence="6">
    <location>
        <begin position="3046"/>
        <end position="3113"/>
    </location>
</feature>
<dbReference type="InterPro" id="IPR001190">
    <property type="entry name" value="SRCR"/>
</dbReference>
<dbReference type="HOGENOM" id="CLU_000296_1_0_1"/>
<feature type="region of interest" description="Disordered" evidence="6">
    <location>
        <begin position="2744"/>
        <end position="2771"/>
    </location>
</feature>
<feature type="disulfide bond" evidence="5">
    <location>
        <begin position="1797"/>
        <end position="1807"/>
    </location>
</feature>
<reference evidence="9" key="4">
    <citation type="submission" date="2015-06" db="UniProtKB">
        <authorList>
            <consortium name="EnsemblMetazoa"/>
        </authorList>
    </citation>
    <scope>IDENTIFICATION</scope>
</reference>
<evidence type="ECO:0000313" key="9">
    <source>
        <dbReference type="EnsemblMetazoa" id="ADAC004768-PA"/>
    </source>
</evidence>
<feature type="domain" description="SRCR" evidence="7">
    <location>
        <begin position="894"/>
        <end position="981"/>
    </location>
</feature>
<feature type="region of interest" description="Disordered" evidence="6">
    <location>
        <begin position="3347"/>
        <end position="3376"/>
    </location>
</feature>
<comment type="caution">
    <text evidence="5">Lacks conserved residue(s) required for the propagation of feature annotation.</text>
</comment>
<dbReference type="GO" id="GO:0045217">
    <property type="term" value="P:cell-cell junction maintenance"/>
    <property type="evidence" value="ECO:0007669"/>
    <property type="project" value="TreeGrafter"/>
</dbReference>